<dbReference type="InterPro" id="IPR010982">
    <property type="entry name" value="Lambda_DNA-bd_dom_sf"/>
</dbReference>
<dbReference type="PANTHER" id="PTHR46558:SF4">
    <property type="entry name" value="DNA-BIDING PHAGE PROTEIN"/>
    <property type="match status" value="1"/>
</dbReference>
<accession>A0A9Q7AAL5</accession>
<dbReference type="EMBL" id="CP072943">
    <property type="protein sequence ID" value="QTX33241.1"/>
    <property type="molecule type" value="Genomic_DNA"/>
</dbReference>
<dbReference type="SMART" id="SM00530">
    <property type="entry name" value="HTH_XRE"/>
    <property type="match status" value="1"/>
</dbReference>
<organism evidence="3 4">
    <name type="scientific">Aminithiophilus ramosus</name>
    <dbReference type="NCBI Taxonomy" id="3029084"/>
    <lineage>
        <taxon>Bacteria</taxon>
        <taxon>Thermotogati</taxon>
        <taxon>Synergistota</taxon>
        <taxon>Synergistia</taxon>
        <taxon>Synergistales</taxon>
        <taxon>Aminithiophilaceae</taxon>
        <taxon>Aminithiophilus</taxon>
    </lineage>
</organism>
<evidence type="ECO:0000313" key="4">
    <source>
        <dbReference type="Proteomes" id="UP000671879"/>
    </source>
</evidence>
<keyword evidence="4" id="KW-1185">Reference proteome</keyword>
<dbReference type="InterPro" id="IPR001387">
    <property type="entry name" value="Cro/C1-type_HTH"/>
</dbReference>
<feature type="domain" description="HTH cro/C1-type" evidence="2">
    <location>
        <begin position="5"/>
        <end position="59"/>
    </location>
</feature>
<dbReference type="KEGG" id="aram:KAR29_04930"/>
<dbReference type="PANTHER" id="PTHR46558">
    <property type="entry name" value="TRACRIPTIONAL REGULATORY PROTEIN-RELATED-RELATED"/>
    <property type="match status" value="1"/>
</dbReference>
<evidence type="ECO:0000256" key="1">
    <source>
        <dbReference type="ARBA" id="ARBA00023125"/>
    </source>
</evidence>
<reference evidence="4" key="1">
    <citation type="submission" date="2021-04" db="EMBL/GenBank/DDBJ databases">
        <title>A novel Synergistetes isolate from a pyrite-forming mixed culture.</title>
        <authorList>
            <person name="Bunk B."/>
            <person name="Sproer C."/>
            <person name="Spring S."/>
            <person name="Pester M."/>
        </authorList>
    </citation>
    <scope>NUCLEOTIDE SEQUENCE [LARGE SCALE GENOMIC DNA]</scope>
    <source>
        <strain evidence="4">J.5.4.2-T.3.5.2</strain>
    </source>
</reference>
<sequence length="130" mass="14424">MRKELVQARNSCRMTQEQVAQAIGISVRNYQNIEAGTTKPNVETAISIAELLNGNVRDLFQPQRQLREDDGEDDDITSRKHGVNVEAIPKLCRFMSEPHRVVTAALDLQDGSPDTPEGAELVGLIRNLAE</sequence>
<dbReference type="SUPFAM" id="SSF47413">
    <property type="entry name" value="lambda repressor-like DNA-binding domains"/>
    <property type="match status" value="1"/>
</dbReference>
<dbReference type="GO" id="GO:0003677">
    <property type="term" value="F:DNA binding"/>
    <property type="evidence" value="ECO:0007669"/>
    <property type="project" value="UniProtKB-KW"/>
</dbReference>
<evidence type="ECO:0000313" key="3">
    <source>
        <dbReference type="EMBL" id="QTX33241.1"/>
    </source>
</evidence>
<dbReference type="RefSeq" id="WP_274374519.1">
    <property type="nucleotide sequence ID" value="NZ_CP072943.1"/>
</dbReference>
<keyword evidence="1" id="KW-0238">DNA-binding</keyword>
<evidence type="ECO:0000259" key="2">
    <source>
        <dbReference type="PROSITE" id="PS50943"/>
    </source>
</evidence>
<dbReference type="CDD" id="cd00093">
    <property type="entry name" value="HTH_XRE"/>
    <property type="match status" value="1"/>
</dbReference>
<dbReference type="AlphaFoldDB" id="A0A9Q7AAL5"/>
<dbReference type="Pfam" id="PF01381">
    <property type="entry name" value="HTH_3"/>
    <property type="match status" value="1"/>
</dbReference>
<name>A0A9Q7AAL5_9BACT</name>
<dbReference type="PROSITE" id="PS50943">
    <property type="entry name" value="HTH_CROC1"/>
    <property type="match status" value="1"/>
</dbReference>
<protein>
    <submittedName>
        <fullName evidence="3">Helix-turn-helix transcriptional regulator</fullName>
    </submittedName>
</protein>
<dbReference type="Proteomes" id="UP000671879">
    <property type="component" value="Chromosome"/>
</dbReference>
<dbReference type="Gene3D" id="1.10.260.40">
    <property type="entry name" value="lambda repressor-like DNA-binding domains"/>
    <property type="match status" value="1"/>
</dbReference>
<gene>
    <name evidence="3" type="ORF">KAR29_04930</name>
</gene>
<proteinExistence type="predicted"/>